<comment type="caution">
    <text evidence="2">The sequence shown here is derived from an EMBL/GenBank/DDBJ whole genome shotgun (WGS) entry which is preliminary data.</text>
</comment>
<dbReference type="SUPFAM" id="SSF53335">
    <property type="entry name" value="S-adenosyl-L-methionine-dependent methyltransferases"/>
    <property type="match status" value="1"/>
</dbReference>
<evidence type="ECO:0000256" key="1">
    <source>
        <dbReference type="ARBA" id="ARBA00008308"/>
    </source>
</evidence>
<evidence type="ECO:0008006" key="4">
    <source>
        <dbReference type="Google" id="ProtNLM"/>
    </source>
</evidence>
<dbReference type="Proteomes" id="UP001347796">
    <property type="component" value="Unassembled WGS sequence"/>
</dbReference>
<keyword evidence="3" id="KW-1185">Reference proteome</keyword>
<evidence type="ECO:0000313" key="2">
    <source>
        <dbReference type="EMBL" id="KAK6174702.1"/>
    </source>
</evidence>
<protein>
    <recommendedName>
        <fullName evidence="4">Methyltransferase-like 26</fullName>
    </recommendedName>
</protein>
<dbReference type="EMBL" id="JAZGQO010000011">
    <property type="protein sequence ID" value="KAK6174702.1"/>
    <property type="molecule type" value="Genomic_DNA"/>
</dbReference>
<dbReference type="PANTHER" id="PTHR20974">
    <property type="entry name" value="UPF0585 PROTEIN CG18661"/>
    <property type="match status" value="1"/>
</dbReference>
<dbReference type="PANTHER" id="PTHR20974:SF0">
    <property type="entry name" value="UPF0585 PROTEIN CG18661"/>
    <property type="match status" value="1"/>
</dbReference>
<name>A0AAN8PAL5_PATCE</name>
<gene>
    <name evidence="2" type="ORF">SNE40_017929</name>
</gene>
<dbReference type="InterPro" id="IPR029063">
    <property type="entry name" value="SAM-dependent_MTases_sf"/>
</dbReference>
<dbReference type="AlphaFoldDB" id="A0AAN8PAL5"/>
<reference evidence="2 3" key="1">
    <citation type="submission" date="2024-01" db="EMBL/GenBank/DDBJ databases">
        <title>The genome of the rayed Mediterranean limpet Patella caerulea (Linnaeus, 1758).</title>
        <authorList>
            <person name="Anh-Thu Weber A."/>
            <person name="Halstead-Nussloch G."/>
        </authorList>
    </citation>
    <scope>NUCLEOTIDE SEQUENCE [LARGE SCALE GENOMIC DNA]</scope>
    <source>
        <strain evidence="2">AATW-2023a</strain>
        <tissue evidence="2">Whole specimen</tissue>
    </source>
</reference>
<accession>A0AAN8PAL5</accession>
<evidence type="ECO:0000313" key="3">
    <source>
        <dbReference type="Proteomes" id="UP001347796"/>
    </source>
</evidence>
<proteinExistence type="inferred from homology"/>
<dbReference type="Pfam" id="PF06080">
    <property type="entry name" value="DUF938"/>
    <property type="match status" value="1"/>
</dbReference>
<dbReference type="InterPro" id="IPR010342">
    <property type="entry name" value="DUF938"/>
</dbReference>
<organism evidence="2 3">
    <name type="scientific">Patella caerulea</name>
    <name type="common">Rayed Mediterranean limpet</name>
    <dbReference type="NCBI Taxonomy" id="87958"/>
    <lineage>
        <taxon>Eukaryota</taxon>
        <taxon>Metazoa</taxon>
        <taxon>Spiralia</taxon>
        <taxon>Lophotrochozoa</taxon>
        <taxon>Mollusca</taxon>
        <taxon>Gastropoda</taxon>
        <taxon>Patellogastropoda</taxon>
        <taxon>Patelloidea</taxon>
        <taxon>Patellidae</taxon>
        <taxon>Patella</taxon>
    </lineage>
</organism>
<sequence length="238" mass="26515">MNITKKNYMNVETVSSDSSMIIFPSADRNKEAILDVLMKYFSPKGGVSSAAENVNKESPVQALEISSGTGQHVTYFASHIPQIVWQPSEYDKDYMKSISAYIKQTGVTNVLPPIHVDITQPVEDWMPSTLSLNSCHLMLNVNLIHISPWQCAIGLMKAAGKLLRKEGLLFMYGPMSVHGVISPESNVTFDRSLRSQNSSWGLRDIDDIETLATENQLKLHEVVDMPANNKTLVFVKQT</sequence>
<comment type="similarity">
    <text evidence="1">Belongs to the UPF0585 family.</text>
</comment>